<proteinExistence type="predicted"/>
<name>A0AA86N8W3_9EUKA</name>
<dbReference type="AlphaFoldDB" id="A0AA86N8W3"/>
<gene>
    <name evidence="1" type="ORF">HINF_LOCUS2630</name>
    <name evidence="2" type="ORF">HINF_LOCUS30522</name>
</gene>
<evidence type="ECO:0000313" key="3">
    <source>
        <dbReference type="Proteomes" id="UP001642409"/>
    </source>
</evidence>
<sequence length="131" mass="15477">MLNRKQSQSQRKLRRSSKWNIRNSSSKITGLRNISTQLNPRKQLIHHQQYKINQKGPRYIIKLMKQCIKGNHYQAMPIQRINFSYKPKEITSTEKLRREKQFLEIKLANQVKLVRQRLSEGPAGSLLSGHK</sequence>
<reference evidence="2 3" key="2">
    <citation type="submission" date="2024-07" db="EMBL/GenBank/DDBJ databases">
        <authorList>
            <person name="Akdeniz Z."/>
        </authorList>
    </citation>
    <scope>NUCLEOTIDE SEQUENCE [LARGE SCALE GENOMIC DNA]</scope>
</reference>
<organism evidence="1">
    <name type="scientific">Hexamita inflata</name>
    <dbReference type="NCBI Taxonomy" id="28002"/>
    <lineage>
        <taxon>Eukaryota</taxon>
        <taxon>Metamonada</taxon>
        <taxon>Diplomonadida</taxon>
        <taxon>Hexamitidae</taxon>
        <taxon>Hexamitinae</taxon>
        <taxon>Hexamita</taxon>
    </lineage>
</organism>
<comment type="caution">
    <text evidence="1">The sequence shown here is derived from an EMBL/GenBank/DDBJ whole genome shotgun (WGS) entry which is preliminary data.</text>
</comment>
<keyword evidence="3" id="KW-1185">Reference proteome</keyword>
<evidence type="ECO:0000313" key="1">
    <source>
        <dbReference type="EMBL" id="CAI9914985.1"/>
    </source>
</evidence>
<dbReference type="Proteomes" id="UP001642409">
    <property type="component" value="Unassembled WGS sequence"/>
</dbReference>
<dbReference type="EMBL" id="CATOUU010000062">
    <property type="protein sequence ID" value="CAI9914985.1"/>
    <property type="molecule type" value="Genomic_DNA"/>
</dbReference>
<dbReference type="EMBL" id="CAXDID020000100">
    <property type="protein sequence ID" value="CAL6025766.1"/>
    <property type="molecule type" value="Genomic_DNA"/>
</dbReference>
<protein>
    <submittedName>
        <fullName evidence="2">Hypothetical_protein</fullName>
    </submittedName>
</protein>
<accession>A0AA86N8W3</accession>
<evidence type="ECO:0000313" key="2">
    <source>
        <dbReference type="EMBL" id="CAL6025766.1"/>
    </source>
</evidence>
<reference evidence="1" key="1">
    <citation type="submission" date="2023-06" db="EMBL/GenBank/DDBJ databases">
        <authorList>
            <person name="Kurt Z."/>
        </authorList>
    </citation>
    <scope>NUCLEOTIDE SEQUENCE</scope>
</reference>